<dbReference type="InterPro" id="IPR022385">
    <property type="entry name" value="Rhs_assc_core"/>
</dbReference>
<dbReference type="Proteomes" id="UP001580391">
    <property type="component" value="Unassembled WGS sequence"/>
</dbReference>
<dbReference type="InterPro" id="IPR050570">
    <property type="entry name" value="Cell_wall_metabolism_enzyme"/>
</dbReference>
<dbReference type="PANTHER" id="PTHR21666:SF270">
    <property type="entry name" value="MUREIN HYDROLASE ACTIVATOR ENVC"/>
    <property type="match status" value="1"/>
</dbReference>
<dbReference type="Pfam" id="PF01551">
    <property type="entry name" value="Peptidase_M23"/>
    <property type="match status" value="1"/>
</dbReference>
<dbReference type="NCBIfam" id="TIGR03696">
    <property type="entry name" value="Rhs_assc_core"/>
    <property type="match status" value="1"/>
</dbReference>
<dbReference type="SUPFAM" id="SSF51261">
    <property type="entry name" value="Duplicated hybrid motif"/>
    <property type="match status" value="1"/>
</dbReference>
<proteinExistence type="predicted"/>
<dbReference type="Gene3D" id="2.70.70.10">
    <property type="entry name" value="Glucose Permease (Domain IIA)"/>
    <property type="match status" value="1"/>
</dbReference>
<organism evidence="2 3">
    <name type="scientific">Leptospira wolffii</name>
    <dbReference type="NCBI Taxonomy" id="409998"/>
    <lineage>
        <taxon>Bacteria</taxon>
        <taxon>Pseudomonadati</taxon>
        <taxon>Spirochaetota</taxon>
        <taxon>Spirochaetia</taxon>
        <taxon>Leptospirales</taxon>
        <taxon>Leptospiraceae</taxon>
        <taxon>Leptospira</taxon>
    </lineage>
</organism>
<dbReference type="RefSeq" id="WP_375517454.1">
    <property type="nucleotide sequence ID" value="NZ_JBHILJ010000009.1"/>
</dbReference>
<sequence>MQYEPYGETLIQRGNQDLVPKYNSQELDRETNFYFYNARYYDPQIARFTSADSVIDGARSTQGWNRFSYVAGNPIRYKDPTGHNADESSAGLSKYLRTFLGQASGTTVQSSLGENSSKKGDFAKQMTYKNLFTQIKQGNYTYKVGNESVTNKGMRLPISRKITDIIRYRDPHPVKGRDPDWHKGLDLATKELAFDASIDEKRKQGQIHTPTVAAGTVINTGYQKGGAGNYVIIDHGRGVVTKYFHLTSTNVSAGERVEKGQVIGLSGNTGRSTAPHLHFELWDKGKFIDPRTYNWDEHDSLKEMWAKYGTK</sequence>
<dbReference type="Gene3D" id="2.180.10.10">
    <property type="entry name" value="RHS repeat-associated core"/>
    <property type="match status" value="1"/>
</dbReference>
<keyword evidence="3" id="KW-1185">Reference proteome</keyword>
<dbReference type="InterPro" id="IPR011055">
    <property type="entry name" value="Dup_hybrid_motif"/>
</dbReference>
<protein>
    <submittedName>
        <fullName evidence="2">Peptidoglycan DD-metalloendopeptidase family protein</fullName>
    </submittedName>
</protein>
<comment type="caution">
    <text evidence="2">The sequence shown here is derived from an EMBL/GenBank/DDBJ whole genome shotgun (WGS) entry which is preliminary data.</text>
</comment>
<name>A0ABV5BS41_9LEPT</name>
<dbReference type="EMBL" id="JBHILJ010000009">
    <property type="protein sequence ID" value="MFB5737862.1"/>
    <property type="molecule type" value="Genomic_DNA"/>
</dbReference>
<feature type="domain" description="M23ase beta-sheet core" evidence="1">
    <location>
        <begin position="211"/>
        <end position="290"/>
    </location>
</feature>
<gene>
    <name evidence="2" type="ORF">ACE5IX_15160</name>
</gene>
<evidence type="ECO:0000259" key="1">
    <source>
        <dbReference type="Pfam" id="PF01551"/>
    </source>
</evidence>
<dbReference type="PANTHER" id="PTHR21666">
    <property type="entry name" value="PEPTIDASE-RELATED"/>
    <property type="match status" value="1"/>
</dbReference>
<reference evidence="2 3" key="1">
    <citation type="submission" date="2024-09" db="EMBL/GenBank/DDBJ databases">
        <title>Taxonomic and Genotyping Characterization of Leptospira Strains isolated from Multiple Sources in Colombia highlights the importance of intermediate species.</title>
        <authorList>
            <person name="Torres Higuera L."/>
            <person name="Rojas Tapias D."/>
            <person name="Jimenez Velasquez S."/>
            <person name="Renjifo Ibanez C."/>
        </authorList>
    </citation>
    <scope>NUCLEOTIDE SEQUENCE [LARGE SCALE GENOMIC DNA]</scope>
    <source>
        <strain evidence="2 3">Lep080</strain>
    </source>
</reference>
<dbReference type="InterPro" id="IPR016047">
    <property type="entry name" value="M23ase_b-sheet_dom"/>
</dbReference>
<accession>A0ABV5BS41</accession>
<evidence type="ECO:0000313" key="3">
    <source>
        <dbReference type="Proteomes" id="UP001580391"/>
    </source>
</evidence>
<evidence type="ECO:0000313" key="2">
    <source>
        <dbReference type="EMBL" id="MFB5737862.1"/>
    </source>
</evidence>
<dbReference type="CDD" id="cd12797">
    <property type="entry name" value="M23_peptidase"/>
    <property type="match status" value="1"/>
</dbReference>